<reference evidence="3" key="1">
    <citation type="journal article" date="2019" name="Sci. Rep.">
        <title>Draft genome of Tanacetum cinerariifolium, the natural source of mosquito coil.</title>
        <authorList>
            <person name="Yamashiro T."/>
            <person name="Shiraishi A."/>
            <person name="Satake H."/>
            <person name="Nakayama K."/>
        </authorList>
    </citation>
    <scope>NUCLEOTIDE SEQUENCE</scope>
</reference>
<dbReference type="InterPro" id="IPR054722">
    <property type="entry name" value="PolX-like_BBD"/>
</dbReference>
<feature type="domain" description="Retrovirus-related Pol polyprotein from transposon TNT 1-94-like beta-barrel" evidence="2">
    <location>
        <begin position="365"/>
        <end position="421"/>
    </location>
</feature>
<protein>
    <submittedName>
        <fullName evidence="3">Uncharacterized protein</fullName>
    </submittedName>
</protein>
<dbReference type="AlphaFoldDB" id="A0A699GX25"/>
<sequence>MLNIAAVFLFYGLRLRKWGRRRVKEKNKVVATKDVVSPSEISEPVGSTLAGITPGMSSYVSVTAEPSRKALNFRTLFAPGGKRSSYDRVMIKLQADVELKYTIVLAMPKLTREGFYTCIVRVEYEWKPPRCACCKVFSRIQEECPKNPSLGVAKNLKSIARLREVFCNKKKGVEPTNEVSNSNPFDMLNPVKNYKELRTNGGTSNMASNGANSSGSTFWNVETSSTSTTPIVDKIRKLKKLIIDRKVTLMDDDSKPLKKVDYLGDHDSEDEVEQLIMIWLILWLQKDPYDDDMYEGHDIPDKIQDIFDNLDIRDQAWMDSSSSSDQELSTNMVSMDKMEKILSDSKEISSSAEETIDEIVQICFWILDLGFSKHMTGNHALLTNLMETFLGMVRFGNDDFTVIAGYADVVIGHMTINKVYYSTCFVRIKDGFDFLTGDRSSNFYTIALNDIASYSSIYLLAKASSSISWLWHQILSHMNLATINNLMKNNLVRVLPKMKFEKDHLCSAYEASEVVISFIKKTKVNLQLQVQRVQTNNDTEFKNKTLAKFFNEVGFSQ</sequence>
<feature type="domain" description="GAG-pre-integrase" evidence="1">
    <location>
        <begin position="444"/>
        <end position="510"/>
    </location>
</feature>
<dbReference type="EMBL" id="BKCJ010032910">
    <property type="protein sequence ID" value="GEV74514.1"/>
    <property type="molecule type" value="Genomic_DNA"/>
</dbReference>
<evidence type="ECO:0000259" key="2">
    <source>
        <dbReference type="Pfam" id="PF22936"/>
    </source>
</evidence>
<evidence type="ECO:0000259" key="1">
    <source>
        <dbReference type="Pfam" id="PF13976"/>
    </source>
</evidence>
<comment type="caution">
    <text evidence="3">The sequence shown here is derived from an EMBL/GenBank/DDBJ whole genome shotgun (WGS) entry which is preliminary data.</text>
</comment>
<name>A0A699GX25_TANCI</name>
<dbReference type="InterPro" id="IPR025724">
    <property type="entry name" value="GAG-pre-integrase_dom"/>
</dbReference>
<organism evidence="3">
    <name type="scientific">Tanacetum cinerariifolium</name>
    <name type="common">Dalmatian daisy</name>
    <name type="synonym">Chrysanthemum cinerariifolium</name>
    <dbReference type="NCBI Taxonomy" id="118510"/>
    <lineage>
        <taxon>Eukaryota</taxon>
        <taxon>Viridiplantae</taxon>
        <taxon>Streptophyta</taxon>
        <taxon>Embryophyta</taxon>
        <taxon>Tracheophyta</taxon>
        <taxon>Spermatophyta</taxon>
        <taxon>Magnoliopsida</taxon>
        <taxon>eudicotyledons</taxon>
        <taxon>Gunneridae</taxon>
        <taxon>Pentapetalae</taxon>
        <taxon>asterids</taxon>
        <taxon>campanulids</taxon>
        <taxon>Asterales</taxon>
        <taxon>Asteraceae</taxon>
        <taxon>Asteroideae</taxon>
        <taxon>Anthemideae</taxon>
        <taxon>Anthemidinae</taxon>
        <taxon>Tanacetum</taxon>
    </lineage>
</organism>
<dbReference type="Pfam" id="PF22936">
    <property type="entry name" value="Pol_BBD"/>
    <property type="match status" value="1"/>
</dbReference>
<dbReference type="Pfam" id="PF13976">
    <property type="entry name" value="gag_pre-integrs"/>
    <property type="match status" value="1"/>
</dbReference>
<proteinExistence type="predicted"/>
<accession>A0A699GX25</accession>
<evidence type="ECO:0000313" key="3">
    <source>
        <dbReference type="EMBL" id="GEV74514.1"/>
    </source>
</evidence>
<gene>
    <name evidence="3" type="ORF">Tci_146491</name>
</gene>